<gene>
    <name evidence="2" type="ORF">Esi_0086_0093</name>
</gene>
<dbReference type="EMBL" id="FN649741">
    <property type="protein sequence ID" value="CBJ27892.1"/>
    <property type="molecule type" value="Genomic_DNA"/>
</dbReference>
<feature type="compositionally biased region" description="Low complexity" evidence="1">
    <location>
        <begin position="206"/>
        <end position="224"/>
    </location>
</feature>
<dbReference type="AlphaFoldDB" id="D7G817"/>
<feature type="compositionally biased region" description="Low complexity" evidence="1">
    <location>
        <begin position="248"/>
        <end position="268"/>
    </location>
</feature>
<proteinExistence type="predicted"/>
<feature type="region of interest" description="Disordered" evidence="1">
    <location>
        <begin position="153"/>
        <end position="179"/>
    </location>
</feature>
<feature type="region of interest" description="Disordered" evidence="1">
    <location>
        <begin position="195"/>
        <end position="296"/>
    </location>
</feature>
<evidence type="ECO:0000313" key="2">
    <source>
        <dbReference type="EMBL" id="CBJ27892.1"/>
    </source>
</evidence>
<organism evidence="2 3">
    <name type="scientific">Ectocarpus siliculosus</name>
    <name type="common">Brown alga</name>
    <name type="synonym">Conferva siliculosa</name>
    <dbReference type="NCBI Taxonomy" id="2880"/>
    <lineage>
        <taxon>Eukaryota</taxon>
        <taxon>Sar</taxon>
        <taxon>Stramenopiles</taxon>
        <taxon>Ochrophyta</taxon>
        <taxon>PX clade</taxon>
        <taxon>Phaeophyceae</taxon>
        <taxon>Ectocarpales</taxon>
        <taxon>Ectocarpaceae</taxon>
        <taxon>Ectocarpus</taxon>
    </lineage>
</organism>
<dbReference type="OrthoDB" id="10497238at2759"/>
<feature type="compositionally biased region" description="Polar residues" evidence="1">
    <location>
        <begin position="156"/>
        <end position="174"/>
    </location>
</feature>
<feature type="compositionally biased region" description="Low complexity" evidence="1">
    <location>
        <begin position="328"/>
        <end position="338"/>
    </location>
</feature>
<feature type="region of interest" description="Disordered" evidence="1">
    <location>
        <begin position="325"/>
        <end position="348"/>
    </location>
</feature>
<reference evidence="2 3" key="1">
    <citation type="journal article" date="2010" name="Nature">
        <title>The Ectocarpus genome and the independent evolution of multicellularity in brown algae.</title>
        <authorList>
            <person name="Cock J.M."/>
            <person name="Sterck L."/>
            <person name="Rouze P."/>
            <person name="Scornet D."/>
            <person name="Allen A.E."/>
            <person name="Amoutzias G."/>
            <person name="Anthouard V."/>
            <person name="Artiguenave F."/>
            <person name="Aury J.M."/>
            <person name="Badger J.H."/>
            <person name="Beszteri B."/>
            <person name="Billiau K."/>
            <person name="Bonnet E."/>
            <person name="Bothwell J.H."/>
            <person name="Bowler C."/>
            <person name="Boyen C."/>
            <person name="Brownlee C."/>
            <person name="Carrano C.J."/>
            <person name="Charrier B."/>
            <person name="Cho G.Y."/>
            <person name="Coelho S.M."/>
            <person name="Collen J."/>
            <person name="Corre E."/>
            <person name="Da Silva C."/>
            <person name="Delage L."/>
            <person name="Delaroque N."/>
            <person name="Dittami S.M."/>
            <person name="Doulbeau S."/>
            <person name="Elias M."/>
            <person name="Farnham G."/>
            <person name="Gachon C.M."/>
            <person name="Gschloessl B."/>
            <person name="Heesch S."/>
            <person name="Jabbari K."/>
            <person name="Jubin C."/>
            <person name="Kawai H."/>
            <person name="Kimura K."/>
            <person name="Kloareg B."/>
            <person name="Kupper F.C."/>
            <person name="Lang D."/>
            <person name="Le Bail A."/>
            <person name="Leblanc C."/>
            <person name="Lerouge P."/>
            <person name="Lohr M."/>
            <person name="Lopez P.J."/>
            <person name="Martens C."/>
            <person name="Maumus F."/>
            <person name="Michel G."/>
            <person name="Miranda-Saavedra D."/>
            <person name="Morales J."/>
            <person name="Moreau H."/>
            <person name="Motomura T."/>
            <person name="Nagasato C."/>
            <person name="Napoli C.A."/>
            <person name="Nelson D.R."/>
            <person name="Nyvall-Collen P."/>
            <person name="Peters A.F."/>
            <person name="Pommier C."/>
            <person name="Potin P."/>
            <person name="Poulain J."/>
            <person name="Quesneville H."/>
            <person name="Read B."/>
            <person name="Rensing S.A."/>
            <person name="Ritter A."/>
            <person name="Rousvoal S."/>
            <person name="Samanta M."/>
            <person name="Samson G."/>
            <person name="Schroeder D.C."/>
            <person name="Segurens B."/>
            <person name="Strittmatter M."/>
            <person name="Tonon T."/>
            <person name="Tregear J.W."/>
            <person name="Valentin K."/>
            <person name="von Dassow P."/>
            <person name="Yamagishi T."/>
            <person name="Van de Peer Y."/>
            <person name="Wincker P."/>
        </authorList>
    </citation>
    <scope>NUCLEOTIDE SEQUENCE [LARGE SCALE GENOMIC DNA]</scope>
    <source>
        <strain evidence="3">Ec32 / CCAP1310/4</strain>
    </source>
</reference>
<name>D7G817_ECTSI</name>
<evidence type="ECO:0000256" key="1">
    <source>
        <dbReference type="SAM" id="MobiDB-lite"/>
    </source>
</evidence>
<dbReference type="InParanoid" id="D7G817"/>
<keyword evidence="3" id="KW-1185">Reference proteome</keyword>
<dbReference type="Proteomes" id="UP000002630">
    <property type="component" value="Linkage Group LG16"/>
</dbReference>
<feature type="region of interest" description="Disordered" evidence="1">
    <location>
        <begin position="110"/>
        <end position="141"/>
    </location>
</feature>
<evidence type="ECO:0000313" key="3">
    <source>
        <dbReference type="Proteomes" id="UP000002630"/>
    </source>
</evidence>
<accession>D7G817</accession>
<dbReference type="EMBL" id="FN649096">
    <property type="protein sequence ID" value="CBJ27892.1"/>
    <property type="molecule type" value="Genomic_DNA"/>
</dbReference>
<protein>
    <submittedName>
        <fullName evidence="2">Uncharacterized protein</fullName>
    </submittedName>
</protein>
<sequence length="515" mass="55163">METEPSQLIKGMDMDIGMGLGDDLGGFEGFDAMFAEPNSTSDFFKFCEIEDTQQQHHQQDMAITNSAFQGPPSPASTFGHQPKVSDFGQESWIPGGQQQLPIQAWPLTTSSEPTQRVNPNLLLPSGGKPRARKRHDEDEALVSKESVFPVIKRRSSTASISMNRSPPPTSSQQEGLEKSHSFCVTTASAGWAPAVSQQQAGVARHGGSSQPPQQGGMASPPGGAIKVTTNVTSGTVRPPRISVFMSNSGRRGASSSGVVVGGSSQQQQRRARAHDGPHGQRAGPTIEGPAHHHARPERGREIYRGAQPGRRCDGLAPPPQLHVGVALGTGRPGRPLRGNGDGVGGRSYGTVPATRELGRSAHDRRQRGDVDVPGLVVLGKDYSVLRALRQGRRRRAAAQPGVQSIRLWREPLHETGERRPLTRLHCANPTTTHGRWLATRPGCHGFLAGEGTRALPHGWERNAISPDYCLIAPRAGIAVPSCGGGKSTQHLPCCLAEPPHPPTPHRWSVSFLITL</sequence>